<dbReference type="PANTHER" id="PTHR43441:SF3">
    <property type="entry name" value="ACETYLTRANSFERASE"/>
    <property type="match status" value="1"/>
</dbReference>
<dbReference type="PANTHER" id="PTHR43441">
    <property type="entry name" value="RIBOSOMAL-PROTEIN-SERINE ACETYLTRANSFERASE"/>
    <property type="match status" value="1"/>
</dbReference>
<evidence type="ECO:0000313" key="3">
    <source>
        <dbReference type="Proteomes" id="UP001208017"/>
    </source>
</evidence>
<proteinExistence type="predicted"/>
<name>A0ABT3XAU9_9BACL</name>
<gene>
    <name evidence="2" type="ORF">OS242_18190</name>
</gene>
<protein>
    <submittedName>
        <fullName evidence="2">GNAT family N-acetyltransferase</fullName>
    </submittedName>
</protein>
<dbReference type="InterPro" id="IPR016181">
    <property type="entry name" value="Acyl_CoA_acyltransferase"/>
</dbReference>
<dbReference type="PROSITE" id="PS51186">
    <property type="entry name" value="GNAT"/>
    <property type="match status" value="1"/>
</dbReference>
<evidence type="ECO:0000313" key="2">
    <source>
        <dbReference type="EMBL" id="MCX7571879.1"/>
    </source>
</evidence>
<keyword evidence="3" id="KW-1185">Reference proteome</keyword>
<dbReference type="RefSeq" id="WP_267153124.1">
    <property type="nucleotide sequence ID" value="NZ_JAPMLT010000013.1"/>
</dbReference>
<feature type="domain" description="N-acetyltransferase" evidence="1">
    <location>
        <begin position="31"/>
        <end position="189"/>
    </location>
</feature>
<sequence length="192" mass="22030">MSEQETRPSYPEQFESERLIIRFPRPLEDAAQVNAGVLSSLDELIPWMPWARQPYNLEQQIESLEKARQESLEGADFRLLLFAKETGELVGSSGLHRINWKVRKFEIGYWAVTAHSGKGYITEAVERITQYCIEELQANRVEIRCDALNVKSAAVPKRLGFKLEGVLRKDDVDPNGDLRDTFVFAKVRGEEF</sequence>
<dbReference type="InterPro" id="IPR051908">
    <property type="entry name" value="Ribosomal_N-acetyltransferase"/>
</dbReference>
<dbReference type="Proteomes" id="UP001208017">
    <property type="component" value="Unassembled WGS sequence"/>
</dbReference>
<comment type="caution">
    <text evidence="2">The sequence shown here is derived from an EMBL/GenBank/DDBJ whole genome shotgun (WGS) entry which is preliminary data.</text>
</comment>
<evidence type="ECO:0000259" key="1">
    <source>
        <dbReference type="PROSITE" id="PS51186"/>
    </source>
</evidence>
<reference evidence="2 3" key="1">
    <citation type="submission" date="2022-11" db="EMBL/GenBank/DDBJ databases">
        <title>Study of microbial diversity in lake waters.</title>
        <authorList>
            <person name="Zhang J."/>
        </authorList>
    </citation>
    <scope>NUCLEOTIDE SEQUENCE [LARGE SCALE GENOMIC DNA]</scope>
    <source>
        <strain evidence="2 3">DT12</strain>
    </source>
</reference>
<dbReference type="Pfam" id="PF13302">
    <property type="entry name" value="Acetyltransf_3"/>
    <property type="match status" value="1"/>
</dbReference>
<accession>A0ABT3XAU9</accession>
<dbReference type="InterPro" id="IPR000182">
    <property type="entry name" value="GNAT_dom"/>
</dbReference>
<organism evidence="2 3">
    <name type="scientific">Tumebacillus lacus</name>
    <dbReference type="NCBI Taxonomy" id="2995335"/>
    <lineage>
        <taxon>Bacteria</taxon>
        <taxon>Bacillati</taxon>
        <taxon>Bacillota</taxon>
        <taxon>Bacilli</taxon>
        <taxon>Bacillales</taxon>
        <taxon>Alicyclobacillaceae</taxon>
        <taxon>Tumebacillus</taxon>
    </lineage>
</organism>
<dbReference type="EMBL" id="JAPMLT010000013">
    <property type="protein sequence ID" value="MCX7571879.1"/>
    <property type="molecule type" value="Genomic_DNA"/>
</dbReference>
<dbReference type="SUPFAM" id="SSF55729">
    <property type="entry name" value="Acyl-CoA N-acyltransferases (Nat)"/>
    <property type="match status" value="1"/>
</dbReference>
<dbReference type="Gene3D" id="3.40.630.30">
    <property type="match status" value="1"/>
</dbReference>